<dbReference type="PANTHER" id="PTHR34293:SF1">
    <property type="entry name" value="HTH-TYPE TRANSCRIPTIONAL REGULATOR TRMBL2"/>
    <property type="match status" value="1"/>
</dbReference>
<gene>
    <name evidence="2" type="ORF">COU30_00595</name>
</gene>
<sequence>MTNPLIHLGLSKKEVTIYQVLMEFGRLSIADIVKHTHLHRHDVYAVLPDMLEKGLLTTIDEGKRTFYRAAPPSQLQHLFAVVQEQVGDEIRRLTEAFSPDAVQPAFRFLEGKKGIRFVFHDLVHSLNKGEIFYKYSSRKSTKLPDDCLPKGYRALRDKKQLERFVITSEQLKSIKKKRLERSIKTIPTDFDLFEYDITQLIYKNKIAFIDYSSMTAILIESPLLASFQKRLFQLLYKLL</sequence>
<feature type="domain" description="Transcription regulator TrmB N-terminal" evidence="1">
    <location>
        <begin position="7"/>
        <end position="72"/>
    </location>
</feature>
<dbReference type="InterPro" id="IPR036388">
    <property type="entry name" value="WH-like_DNA-bd_sf"/>
</dbReference>
<reference evidence="3" key="1">
    <citation type="submission" date="2017-09" db="EMBL/GenBank/DDBJ databases">
        <title>Depth-based differentiation of microbial function through sediment-hosted aquifers and enrichment of novel symbionts in the deep terrestrial subsurface.</title>
        <authorList>
            <person name="Probst A.J."/>
            <person name="Ladd B."/>
            <person name="Jarett J.K."/>
            <person name="Geller-Mcgrath D.E."/>
            <person name="Sieber C.M.K."/>
            <person name="Emerson J.B."/>
            <person name="Anantharaman K."/>
            <person name="Thomas B.C."/>
            <person name="Malmstrom R."/>
            <person name="Stieglmeier M."/>
            <person name="Klingl A."/>
            <person name="Woyke T."/>
            <person name="Ryan C.M."/>
            <person name="Banfield J.F."/>
        </authorList>
    </citation>
    <scope>NUCLEOTIDE SEQUENCE [LARGE SCALE GENOMIC DNA]</scope>
</reference>
<comment type="caution">
    <text evidence="2">The sequence shown here is derived from an EMBL/GenBank/DDBJ whole genome shotgun (WGS) entry which is preliminary data.</text>
</comment>
<name>A0A2M6P267_9BACT</name>
<evidence type="ECO:0000313" key="3">
    <source>
        <dbReference type="Proteomes" id="UP000228528"/>
    </source>
</evidence>
<protein>
    <recommendedName>
        <fullName evidence="1">Transcription regulator TrmB N-terminal domain-containing protein</fullName>
    </recommendedName>
</protein>
<dbReference type="InterPro" id="IPR051797">
    <property type="entry name" value="TrmB-like"/>
</dbReference>
<evidence type="ECO:0000259" key="1">
    <source>
        <dbReference type="Pfam" id="PF01978"/>
    </source>
</evidence>
<dbReference type="EMBL" id="PFBW01000029">
    <property type="protein sequence ID" value="PIR77778.1"/>
    <property type="molecule type" value="Genomic_DNA"/>
</dbReference>
<evidence type="ECO:0000313" key="2">
    <source>
        <dbReference type="EMBL" id="PIR77778.1"/>
    </source>
</evidence>
<proteinExistence type="predicted"/>
<dbReference type="InterPro" id="IPR036390">
    <property type="entry name" value="WH_DNA-bd_sf"/>
</dbReference>
<dbReference type="Proteomes" id="UP000228528">
    <property type="component" value="Unassembled WGS sequence"/>
</dbReference>
<dbReference type="PANTHER" id="PTHR34293">
    <property type="entry name" value="HTH-TYPE TRANSCRIPTIONAL REGULATOR TRMBL2"/>
    <property type="match status" value="1"/>
</dbReference>
<accession>A0A2M6P267</accession>
<dbReference type="Pfam" id="PF01978">
    <property type="entry name" value="TrmB"/>
    <property type="match status" value="1"/>
</dbReference>
<dbReference type="AlphaFoldDB" id="A0A2M6P267"/>
<dbReference type="SUPFAM" id="SSF46785">
    <property type="entry name" value="Winged helix' DNA-binding domain"/>
    <property type="match status" value="1"/>
</dbReference>
<dbReference type="Gene3D" id="1.10.10.10">
    <property type="entry name" value="Winged helix-like DNA-binding domain superfamily/Winged helix DNA-binding domain"/>
    <property type="match status" value="1"/>
</dbReference>
<dbReference type="InterPro" id="IPR002831">
    <property type="entry name" value="Tscrpt_reg_TrmB_N"/>
</dbReference>
<organism evidence="2 3">
    <name type="scientific">Candidatus Magasanikbacteria bacterium CG10_big_fil_rev_8_21_14_0_10_38_6</name>
    <dbReference type="NCBI Taxonomy" id="1974647"/>
    <lineage>
        <taxon>Bacteria</taxon>
        <taxon>Candidatus Magasanikiibacteriota</taxon>
    </lineage>
</organism>